<dbReference type="SMART" id="SM00421">
    <property type="entry name" value="HTH_LUXR"/>
    <property type="match status" value="1"/>
</dbReference>
<evidence type="ECO:0000256" key="2">
    <source>
        <dbReference type="ARBA" id="ARBA00023125"/>
    </source>
</evidence>
<dbReference type="InterPro" id="IPR036388">
    <property type="entry name" value="WH-like_DNA-bd_sf"/>
</dbReference>
<dbReference type="EMBL" id="BNAW01000030">
    <property type="protein sequence ID" value="GHG30121.1"/>
    <property type="molecule type" value="Genomic_DNA"/>
</dbReference>
<name>A0ABQ3KIX2_9PSEU</name>
<reference evidence="7" key="1">
    <citation type="journal article" date="2019" name="Int. J. Syst. Evol. Microbiol.">
        <title>The Global Catalogue of Microorganisms (GCM) 10K type strain sequencing project: providing services to taxonomists for standard genome sequencing and annotation.</title>
        <authorList>
            <consortium name="The Broad Institute Genomics Platform"/>
            <consortium name="The Broad Institute Genome Sequencing Center for Infectious Disease"/>
            <person name="Wu L."/>
            <person name="Ma J."/>
        </authorList>
    </citation>
    <scope>NUCLEOTIDE SEQUENCE [LARGE SCALE GENOMIC DNA]</scope>
    <source>
        <strain evidence="7">CGMCC 4.7680</strain>
    </source>
</reference>
<evidence type="ECO:0000256" key="4">
    <source>
        <dbReference type="SAM" id="MobiDB-lite"/>
    </source>
</evidence>
<dbReference type="PRINTS" id="PR00038">
    <property type="entry name" value="HTHLUXR"/>
</dbReference>
<dbReference type="RefSeq" id="WP_191314428.1">
    <property type="nucleotide sequence ID" value="NZ_BNAW01000030.1"/>
</dbReference>
<protein>
    <recommendedName>
        <fullName evidence="5">HTH luxR-type domain-containing protein</fullName>
    </recommendedName>
</protein>
<dbReference type="InterPro" id="IPR016032">
    <property type="entry name" value="Sig_transdc_resp-reg_C-effctor"/>
</dbReference>
<keyword evidence="7" id="KW-1185">Reference proteome</keyword>
<keyword evidence="2" id="KW-0238">DNA-binding</keyword>
<feature type="domain" description="HTH luxR-type" evidence="5">
    <location>
        <begin position="1"/>
        <end position="65"/>
    </location>
</feature>
<dbReference type="Gene3D" id="1.10.10.10">
    <property type="entry name" value="Winged helix-like DNA-binding domain superfamily/Winged helix DNA-binding domain"/>
    <property type="match status" value="1"/>
</dbReference>
<feature type="compositionally biased region" description="Basic residues" evidence="4">
    <location>
        <begin position="107"/>
        <end position="116"/>
    </location>
</feature>
<keyword evidence="1" id="KW-0805">Transcription regulation</keyword>
<organism evidence="6 7">
    <name type="scientific">Amycolatopsis bullii</name>
    <dbReference type="NCBI Taxonomy" id="941987"/>
    <lineage>
        <taxon>Bacteria</taxon>
        <taxon>Bacillati</taxon>
        <taxon>Actinomycetota</taxon>
        <taxon>Actinomycetes</taxon>
        <taxon>Pseudonocardiales</taxon>
        <taxon>Pseudonocardiaceae</taxon>
        <taxon>Amycolatopsis</taxon>
    </lineage>
</organism>
<evidence type="ECO:0000256" key="1">
    <source>
        <dbReference type="ARBA" id="ARBA00023015"/>
    </source>
</evidence>
<dbReference type="SUPFAM" id="SSF46894">
    <property type="entry name" value="C-terminal effector domain of the bipartite response regulators"/>
    <property type="match status" value="1"/>
</dbReference>
<evidence type="ECO:0000313" key="6">
    <source>
        <dbReference type="EMBL" id="GHG30121.1"/>
    </source>
</evidence>
<feature type="region of interest" description="Disordered" evidence="4">
    <location>
        <begin position="72"/>
        <end position="116"/>
    </location>
</feature>
<sequence>MSQPATLTATEREVLNDVARGLSNIQIALKQFRSHETIRTHVKNILAKLKARNRAHAVAIAHETGILQCPRPHLPTTQAIPRRVSPPGHVRCDPGQPGRAASATARRGVRHGRGPR</sequence>
<gene>
    <name evidence="6" type="ORF">GCM10017567_57470</name>
</gene>
<proteinExistence type="predicted"/>
<dbReference type="CDD" id="cd06170">
    <property type="entry name" value="LuxR_C_like"/>
    <property type="match status" value="1"/>
</dbReference>
<dbReference type="PROSITE" id="PS50043">
    <property type="entry name" value="HTH_LUXR_2"/>
    <property type="match status" value="1"/>
</dbReference>
<evidence type="ECO:0000256" key="3">
    <source>
        <dbReference type="ARBA" id="ARBA00023163"/>
    </source>
</evidence>
<evidence type="ECO:0000313" key="7">
    <source>
        <dbReference type="Proteomes" id="UP000649955"/>
    </source>
</evidence>
<dbReference type="Pfam" id="PF00196">
    <property type="entry name" value="GerE"/>
    <property type="match status" value="1"/>
</dbReference>
<accession>A0ABQ3KIX2</accession>
<dbReference type="PANTHER" id="PTHR44688">
    <property type="entry name" value="DNA-BINDING TRANSCRIPTIONAL ACTIVATOR DEVR_DOSR"/>
    <property type="match status" value="1"/>
</dbReference>
<keyword evidence="3" id="KW-0804">Transcription</keyword>
<dbReference type="Proteomes" id="UP000649955">
    <property type="component" value="Unassembled WGS sequence"/>
</dbReference>
<dbReference type="InterPro" id="IPR000792">
    <property type="entry name" value="Tscrpt_reg_LuxR_C"/>
</dbReference>
<comment type="caution">
    <text evidence="6">The sequence shown here is derived from an EMBL/GenBank/DDBJ whole genome shotgun (WGS) entry which is preliminary data.</text>
</comment>
<dbReference type="PANTHER" id="PTHR44688:SF16">
    <property type="entry name" value="DNA-BINDING TRANSCRIPTIONAL ACTIVATOR DEVR_DOSR"/>
    <property type="match status" value="1"/>
</dbReference>
<evidence type="ECO:0000259" key="5">
    <source>
        <dbReference type="PROSITE" id="PS50043"/>
    </source>
</evidence>